<reference evidence="14" key="1">
    <citation type="journal article" date="2018" name="Data Brief">
        <title>Genome sequence data from 17 accessions of Ensete ventricosum, a staple food crop for millions in Ethiopia.</title>
        <authorList>
            <person name="Yemataw Z."/>
            <person name="Muzemil S."/>
            <person name="Ambachew D."/>
            <person name="Tripathi L."/>
            <person name="Tesfaye K."/>
            <person name="Chala A."/>
            <person name="Farbos A."/>
            <person name="O'Neill P."/>
            <person name="Moore K."/>
            <person name="Grant M."/>
            <person name="Studholme D.J."/>
        </authorList>
    </citation>
    <scope>NUCLEOTIDE SEQUENCE [LARGE SCALE GENOMIC DNA]</scope>
    <source>
        <tissue evidence="14">Leaf</tissue>
    </source>
</reference>
<feature type="transmembrane region" description="Helical" evidence="13">
    <location>
        <begin position="41"/>
        <end position="63"/>
    </location>
</feature>
<evidence type="ECO:0000256" key="6">
    <source>
        <dbReference type="ARBA" id="ARBA00022679"/>
    </source>
</evidence>
<dbReference type="AlphaFoldDB" id="A0A445MI11"/>
<dbReference type="PANTHER" id="PTHR11214">
    <property type="entry name" value="BETA-1,3-N-ACETYLGLUCOSAMINYLTRANSFERASE"/>
    <property type="match status" value="1"/>
</dbReference>
<keyword evidence="6" id="KW-0808">Transferase</keyword>
<evidence type="ECO:0000313" key="14">
    <source>
        <dbReference type="EMBL" id="RZR73879.1"/>
    </source>
</evidence>
<sequence length="352" mass="40175">MNRQTVGSTLLTCGMAFNYKTTAFSASGLAQEAMKKPSLNTSYAIAFVLCAAAMTALVFFVVYPNEFRLQSMVTSRCGSRPSSSSSSLSSFVEPVTPEPDFRLLIGILSLPDSYERRHLVRDIYALQPDVANARIDVRFVFCNLTKEEQRVLVAMEIMLYDDIIILDCAENMDNGKTYTYFSSLPKMLDGGNGGGRPYDYVMKADDDTYFRLQLLAESLRTLPREDMYHGLITPCLNWRARDHYMSGMGYILSWDLVEWIATAETPRKHQAGPEDKVMGTWLREARRGKNEINMEPVMYDYLEREPRTCYRHELVPDTVGVHRLKNNWRWATALTYFNATVGLKPSNLYHMS</sequence>
<keyword evidence="11 13" id="KW-0472">Membrane</keyword>
<evidence type="ECO:0000256" key="12">
    <source>
        <dbReference type="ARBA" id="ARBA00023211"/>
    </source>
</evidence>
<evidence type="ECO:0000256" key="4">
    <source>
        <dbReference type="ARBA" id="ARBA00008661"/>
    </source>
</evidence>
<dbReference type="PANTHER" id="PTHR11214:SF363">
    <property type="entry name" value="HEXOSYLTRANSFERASE"/>
    <property type="match status" value="1"/>
</dbReference>
<evidence type="ECO:0000256" key="2">
    <source>
        <dbReference type="ARBA" id="ARBA00004323"/>
    </source>
</evidence>
<keyword evidence="7 13" id="KW-0812">Transmembrane</keyword>
<evidence type="ECO:0000256" key="10">
    <source>
        <dbReference type="ARBA" id="ARBA00023034"/>
    </source>
</evidence>
<accession>A0A445MI11</accession>
<dbReference type="InterPro" id="IPR002659">
    <property type="entry name" value="Glyco_trans_31"/>
</dbReference>
<evidence type="ECO:0000256" key="1">
    <source>
        <dbReference type="ARBA" id="ARBA00001936"/>
    </source>
</evidence>
<dbReference type="GO" id="GO:0016758">
    <property type="term" value="F:hexosyltransferase activity"/>
    <property type="evidence" value="ECO:0007669"/>
    <property type="project" value="InterPro"/>
</dbReference>
<evidence type="ECO:0000256" key="8">
    <source>
        <dbReference type="ARBA" id="ARBA00022968"/>
    </source>
</evidence>
<keyword evidence="12 13" id="KW-0464">Manganese</keyword>
<dbReference type="GO" id="GO:0000139">
    <property type="term" value="C:Golgi membrane"/>
    <property type="evidence" value="ECO:0007669"/>
    <property type="project" value="UniProtKB-SubCell"/>
</dbReference>
<dbReference type="Gene3D" id="3.90.550.50">
    <property type="match status" value="1"/>
</dbReference>
<evidence type="ECO:0000256" key="7">
    <source>
        <dbReference type="ARBA" id="ARBA00022692"/>
    </source>
</evidence>
<dbReference type="EC" id="2.4.1.-" evidence="13"/>
<dbReference type="FunFam" id="3.90.550.50:FF:000027">
    <property type="entry name" value="Hexosyltransferase"/>
    <property type="match status" value="1"/>
</dbReference>
<dbReference type="EMBL" id="KV876045">
    <property type="protein sequence ID" value="RZR73879.1"/>
    <property type="molecule type" value="Genomic_DNA"/>
</dbReference>
<gene>
    <name evidence="14" type="ORF">BHM03_00029227</name>
</gene>
<organism evidence="14">
    <name type="scientific">Ensete ventricosum</name>
    <name type="common">Abyssinian banana</name>
    <name type="synonym">Musa ensete</name>
    <dbReference type="NCBI Taxonomy" id="4639"/>
    <lineage>
        <taxon>Eukaryota</taxon>
        <taxon>Viridiplantae</taxon>
        <taxon>Streptophyta</taxon>
        <taxon>Embryophyta</taxon>
        <taxon>Tracheophyta</taxon>
        <taxon>Spermatophyta</taxon>
        <taxon>Magnoliopsida</taxon>
        <taxon>Liliopsida</taxon>
        <taxon>Zingiberales</taxon>
        <taxon>Musaceae</taxon>
        <taxon>Ensete</taxon>
    </lineage>
</organism>
<keyword evidence="10 13" id="KW-0333">Golgi apparatus</keyword>
<keyword evidence="8 13" id="KW-0735">Signal-anchor</keyword>
<dbReference type="Proteomes" id="UP000290560">
    <property type="component" value="Unassembled WGS sequence"/>
</dbReference>
<evidence type="ECO:0000256" key="3">
    <source>
        <dbReference type="ARBA" id="ARBA00004922"/>
    </source>
</evidence>
<protein>
    <recommendedName>
        <fullName evidence="13">Hexosyltransferase</fullName>
        <ecNumber evidence="13">2.4.1.-</ecNumber>
    </recommendedName>
</protein>
<keyword evidence="9 13" id="KW-1133">Transmembrane helix</keyword>
<comment type="cofactor">
    <cofactor evidence="1 13">
        <name>Mn(2+)</name>
        <dbReference type="ChEBI" id="CHEBI:29035"/>
    </cofactor>
</comment>
<evidence type="ECO:0000256" key="5">
    <source>
        <dbReference type="ARBA" id="ARBA00022676"/>
    </source>
</evidence>
<evidence type="ECO:0000256" key="13">
    <source>
        <dbReference type="RuleBase" id="RU363063"/>
    </source>
</evidence>
<comment type="pathway">
    <text evidence="3">Protein modification; protein glycosylation.</text>
</comment>
<evidence type="ECO:0000256" key="9">
    <source>
        <dbReference type="ARBA" id="ARBA00022989"/>
    </source>
</evidence>
<comment type="subcellular location">
    <subcellularLocation>
        <location evidence="2 13">Golgi apparatus membrane</location>
        <topology evidence="2 13">Single-pass type II membrane protein</topology>
    </subcellularLocation>
</comment>
<comment type="similarity">
    <text evidence="4 13">Belongs to the glycosyltransferase 31 family.</text>
</comment>
<keyword evidence="5 13" id="KW-0328">Glycosyltransferase</keyword>
<proteinExistence type="inferred from homology"/>
<dbReference type="Pfam" id="PF01762">
    <property type="entry name" value="Galactosyl_T"/>
    <property type="match status" value="1"/>
</dbReference>
<name>A0A445MI11_ENSVE</name>
<dbReference type="UniPathway" id="UPA00378"/>
<evidence type="ECO:0000256" key="11">
    <source>
        <dbReference type="ARBA" id="ARBA00023136"/>
    </source>
</evidence>